<evidence type="ECO:0000256" key="1">
    <source>
        <dbReference type="ARBA" id="ARBA00004651"/>
    </source>
</evidence>
<dbReference type="GO" id="GO:0030594">
    <property type="term" value="F:neurotransmitter receptor activity"/>
    <property type="evidence" value="ECO:0007669"/>
    <property type="project" value="TreeGrafter"/>
</dbReference>
<dbReference type="PRINTS" id="PR00237">
    <property type="entry name" value="GPCRRHODOPSN"/>
</dbReference>
<evidence type="ECO:0000259" key="11">
    <source>
        <dbReference type="PROSITE" id="PS50262"/>
    </source>
</evidence>
<feature type="transmembrane region" description="Helical" evidence="10">
    <location>
        <begin position="39"/>
        <end position="62"/>
    </location>
</feature>
<dbReference type="OrthoDB" id="10042731at2759"/>
<name>A0A3M6THF1_POCDA</name>
<evidence type="ECO:0000256" key="10">
    <source>
        <dbReference type="SAM" id="Phobius"/>
    </source>
</evidence>
<keyword evidence="5" id="KW-0297">G-protein coupled receptor</keyword>
<dbReference type="AlphaFoldDB" id="A0A3M6THF1"/>
<evidence type="ECO:0000256" key="2">
    <source>
        <dbReference type="ARBA" id="ARBA00022475"/>
    </source>
</evidence>
<keyword evidence="2" id="KW-1003">Cell membrane</keyword>
<keyword evidence="7" id="KW-0675">Receptor</keyword>
<dbReference type="EMBL" id="RCHS01003571">
    <property type="protein sequence ID" value="RMX40843.1"/>
    <property type="molecule type" value="Genomic_DNA"/>
</dbReference>
<dbReference type="GO" id="GO:0004993">
    <property type="term" value="F:G protein-coupled serotonin receptor activity"/>
    <property type="evidence" value="ECO:0007669"/>
    <property type="project" value="TreeGrafter"/>
</dbReference>
<keyword evidence="13" id="KW-1185">Reference proteome</keyword>
<evidence type="ECO:0000256" key="5">
    <source>
        <dbReference type="ARBA" id="ARBA00023040"/>
    </source>
</evidence>
<dbReference type="PANTHER" id="PTHR24247">
    <property type="entry name" value="5-HYDROXYTRYPTAMINE RECEPTOR"/>
    <property type="match status" value="1"/>
</dbReference>
<gene>
    <name evidence="12" type="ORF">pdam_00006507</name>
</gene>
<evidence type="ECO:0000256" key="4">
    <source>
        <dbReference type="ARBA" id="ARBA00022989"/>
    </source>
</evidence>
<reference evidence="12 13" key="1">
    <citation type="journal article" date="2018" name="Sci. Rep.">
        <title>Comparative analysis of the Pocillopora damicornis genome highlights role of immune system in coral evolution.</title>
        <authorList>
            <person name="Cunning R."/>
            <person name="Bay R.A."/>
            <person name="Gillette P."/>
            <person name="Baker A.C."/>
            <person name="Traylor-Knowles N."/>
        </authorList>
    </citation>
    <scope>NUCLEOTIDE SEQUENCE [LARGE SCALE GENOMIC DNA]</scope>
    <source>
        <strain evidence="12">RSMAS</strain>
        <tissue evidence="12">Whole animal</tissue>
    </source>
</reference>
<evidence type="ECO:0000313" key="13">
    <source>
        <dbReference type="Proteomes" id="UP000275408"/>
    </source>
</evidence>
<evidence type="ECO:0000313" key="12">
    <source>
        <dbReference type="EMBL" id="RMX40843.1"/>
    </source>
</evidence>
<evidence type="ECO:0000256" key="8">
    <source>
        <dbReference type="ARBA" id="ARBA00023224"/>
    </source>
</evidence>
<dbReference type="InterPro" id="IPR000276">
    <property type="entry name" value="GPCR_Rhodpsn"/>
</dbReference>
<dbReference type="PANTHER" id="PTHR24247:SF202">
    <property type="entry name" value="5-HYDROXYTRYPTAMINE RECEPTOR 1"/>
    <property type="match status" value="1"/>
</dbReference>
<accession>A0A3M6THF1</accession>
<comment type="caution">
    <text evidence="12">The sequence shown here is derived from an EMBL/GenBank/DDBJ whole genome shotgun (WGS) entry which is preliminary data.</text>
</comment>
<feature type="transmembrane region" description="Helical" evidence="10">
    <location>
        <begin position="83"/>
        <end position="106"/>
    </location>
</feature>
<dbReference type="SUPFAM" id="SSF81321">
    <property type="entry name" value="Family A G protein-coupled receptor-like"/>
    <property type="match status" value="1"/>
</dbReference>
<dbReference type="Gene3D" id="1.20.1070.10">
    <property type="entry name" value="Rhodopsin 7-helix transmembrane proteins"/>
    <property type="match status" value="1"/>
</dbReference>
<dbReference type="GO" id="GO:0045202">
    <property type="term" value="C:synapse"/>
    <property type="evidence" value="ECO:0007669"/>
    <property type="project" value="GOC"/>
</dbReference>
<keyword evidence="8" id="KW-0807">Transducer</keyword>
<evidence type="ECO:0000256" key="6">
    <source>
        <dbReference type="ARBA" id="ARBA00023136"/>
    </source>
</evidence>
<evidence type="ECO:0000256" key="3">
    <source>
        <dbReference type="ARBA" id="ARBA00022692"/>
    </source>
</evidence>
<keyword evidence="3 10" id="KW-0812">Transmembrane</keyword>
<dbReference type="PROSITE" id="PS50262">
    <property type="entry name" value="G_PROTEIN_RECEP_F1_2"/>
    <property type="match status" value="1"/>
</dbReference>
<proteinExistence type="predicted"/>
<dbReference type="GO" id="GO:0005886">
    <property type="term" value="C:plasma membrane"/>
    <property type="evidence" value="ECO:0007669"/>
    <property type="project" value="UniProtKB-SubCell"/>
</dbReference>
<dbReference type="InterPro" id="IPR017452">
    <property type="entry name" value="GPCR_Rhodpsn_7TM"/>
</dbReference>
<dbReference type="GO" id="GO:0007268">
    <property type="term" value="P:chemical synaptic transmission"/>
    <property type="evidence" value="ECO:0007669"/>
    <property type="project" value="TreeGrafter"/>
</dbReference>
<dbReference type="Proteomes" id="UP000275408">
    <property type="component" value="Unassembled WGS sequence"/>
</dbReference>
<dbReference type="GO" id="GO:0030425">
    <property type="term" value="C:dendrite"/>
    <property type="evidence" value="ECO:0007669"/>
    <property type="project" value="TreeGrafter"/>
</dbReference>
<dbReference type="GO" id="GO:0007187">
    <property type="term" value="P:G protein-coupled receptor signaling pathway, coupled to cyclic nucleotide second messenger"/>
    <property type="evidence" value="ECO:0007669"/>
    <property type="project" value="TreeGrafter"/>
</dbReference>
<evidence type="ECO:0000256" key="9">
    <source>
        <dbReference type="SAM" id="MobiDB-lite"/>
    </source>
</evidence>
<organism evidence="12 13">
    <name type="scientific">Pocillopora damicornis</name>
    <name type="common">Cauliflower coral</name>
    <name type="synonym">Millepora damicornis</name>
    <dbReference type="NCBI Taxonomy" id="46731"/>
    <lineage>
        <taxon>Eukaryota</taxon>
        <taxon>Metazoa</taxon>
        <taxon>Cnidaria</taxon>
        <taxon>Anthozoa</taxon>
        <taxon>Hexacorallia</taxon>
        <taxon>Scleractinia</taxon>
        <taxon>Astrocoeniina</taxon>
        <taxon>Pocilloporidae</taxon>
        <taxon>Pocillopora</taxon>
    </lineage>
</organism>
<keyword evidence="4 10" id="KW-1133">Transmembrane helix</keyword>
<evidence type="ECO:0000256" key="7">
    <source>
        <dbReference type="ARBA" id="ARBA00023170"/>
    </source>
</evidence>
<comment type="subcellular location">
    <subcellularLocation>
        <location evidence="1">Cell membrane</location>
        <topology evidence="1">Multi-pass membrane protein</topology>
    </subcellularLocation>
</comment>
<feature type="domain" description="G-protein coupled receptors family 1 profile" evidence="11">
    <location>
        <begin position="63"/>
        <end position="102"/>
    </location>
</feature>
<sequence>MAALSETHRNNSRINSSNLNSMALPTTPSFRSPCDDPRLFASSAVSVVVASCYAILIPVTLLGNGSVIAAFAANARLRTATNILILGLAASDLLVGAFAVPFWTFIVSHADITAGHCYSTMCVNPAAHCYRFGTFPLDAMAAVSSQVAAICLLHHVAGFMALRFNDGSSTTVAGENGDMAEELHRSFIRILLLLSVGNHCDFLLLYFQNQSVSGQKAQDKFFQALWADSRWSDQGT</sequence>
<keyword evidence="6 10" id="KW-0472">Membrane</keyword>
<protein>
    <recommendedName>
        <fullName evidence="11">G-protein coupled receptors family 1 profile domain-containing protein</fullName>
    </recommendedName>
</protein>
<dbReference type="Pfam" id="PF00001">
    <property type="entry name" value="7tm_1"/>
    <property type="match status" value="1"/>
</dbReference>
<feature type="region of interest" description="Disordered" evidence="9">
    <location>
        <begin position="1"/>
        <end position="20"/>
    </location>
</feature>